<proteinExistence type="predicted"/>
<dbReference type="Gene3D" id="1.20.58.120">
    <property type="entry name" value="BAG domain"/>
    <property type="match status" value="1"/>
</dbReference>
<feature type="compositionally biased region" description="Basic and acidic residues" evidence="2">
    <location>
        <begin position="523"/>
        <end position="538"/>
    </location>
</feature>
<sequence length="1392" mass="153200">MYPANHYMDPYHSHYRNHSPYPYYPPHGWEIPSGHPQPMDSSYRPPTYGPWPYNAGMHHPHPSEFHCCCNRTYPPDYYSFRPPLPQELPPPHLYYHGPFPQHSNTCLSYFVPPHPYPVDQMPYGYDKLKSHCCGCPNHVCHGADKSNVKIEEERPDVKLESEYKDADGGSIIRHPNNQYPFIWVPSGNMEGKENGKRYEFSPQLLKEWAPMSRKMTGDVKKQNQDNQFLNGWAPVSSKKTEDVMHQEEGNQKERQFHWPIVWMPAGYDEPKQKAKELKIEESPNNSEEAPQSPKIKIIPLSWFENGHHDQKPATRDGSGDHGDRSATKSQPAVTEHRDGMTLEGSPKTTPAVPKRVNNESKPARENYKTIPVVPENKIDEKKASTYRIIPVTKESDEKKTGMSEKEEAKKASNGDKVEENGKTKHSESSTAKHSKLPPVCLRVDPFPRKKSGNGSSRSPSPPTRKDGDKAKKDVKEAAQGQNMEPKQSDTRHITVSEIKGKSPNEMDKGMQFSNKTVQAASVEHPREEEVPTSKDEQKVQAGSTTIGTQENAGAKSLQGSAVQEKENTGAESFMGCDESKNEDEAVIESEAAKDDAKTCKANLSEPDAAVCIQSAYRGYDVRRWQPLDKLRKIRNVHEQMQGVKKQLQCLEDSCKKPTEKEQVAIGETIMNLLLKLDTIQGLHPSVREARKSVARELVCLQEKLDTLCKQQSGEFDHTNSDEEKSETTENGIQIVAPTITTEACDKRSQEERAVELGKVEEPSSVDTMEPYNAVPSGIPMEVKQDADASKKNEKEESCVTTMEEANEQGKAAGQFELQVPSSMDTLSDAALPEHPTDNQELKIEESNAVSVEQVDEKSEVEGEGKEAMLHDAASTGDSSGLKQCTASTEQSLHAKSESNTGLSYDSTEGINASAVAASVESGVTNEKDGPVNGQDHATAAVENLELKHDVSPAEEDQQRELSGPVVHLEDSSISLQDEEQHDLIPADDSVMSNTKDQLEVARDVSMQEQAVDTVQDSTKEQDGMLEDSTKEQDGMLEDSTNNMELSASGNAEKPDQPALLEPVLKSDSASAPEETVVGESDDTVQCAVFGKDKPPHEDQETEATIDKLTGGSTNDGDSLPGTSRKEPDIQESHPNLAEEADSTRDEIVFPELDSCELSCPHEGGITEHERSGMEVSSESQTEAQKEHADLAVSNTEECIETLKEAPVDASTANSAEDVGVQVSVTEECTEMPENSAEDVGVQVSVTEKCTEIPEDAQVGALGANSAEDVGVQVSVAEKCTEGAVGANLAEDEADNLKEDITVQKENNASEEALSAGASPLNDLKDSDEKKLAEENQQLKELLQKLLASGNDQMGVITDLSEKVKALEHKLARKKRSKVRVHRPSRHVTAKVH</sequence>
<evidence type="ECO:0000313" key="4">
    <source>
        <dbReference type="EnsemblPlants" id="KQL27831"/>
    </source>
</evidence>
<dbReference type="InParanoid" id="K3YPA7"/>
<dbReference type="InterPro" id="IPR003103">
    <property type="entry name" value="BAG_domain"/>
</dbReference>
<feature type="compositionally biased region" description="Basic and acidic residues" evidence="2">
    <location>
        <begin position="1322"/>
        <end position="1332"/>
    </location>
</feature>
<dbReference type="ExpressionAtlas" id="K3YPA7">
    <property type="expression patterns" value="baseline"/>
</dbReference>
<feature type="compositionally biased region" description="Basic and acidic residues" evidence="2">
    <location>
        <begin position="944"/>
        <end position="959"/>
    </location>
</feature>
<dbReference type="FunFam" id="1.20.58.120:FF:000010">
    <property type="entry name" value="BAG family molecular chaperone regulator 6"/>
    <property type="match status" value="1"/>
</dbReference>
<dbReference type="EMBL" id="AGNK02000017">
    <property type="status" value="NOT_ANNOTATED_CDS"/>
    <property type="molecule type" value="Genomic_DNA"/>
</dbReference>
<feature type="compositionally biased region" description="Basic and acidic residues" evidence="2">
    <location>
        <begin position="393"/>
        <end position="427"/>
    </location>
</feature>
<feature type="compositionally biased region" description="Polar residues" evidence="2">
    <location>
        <begin position="1038"/>
        <end position="1049"/>
    </location>
</feature>
<dbReference type="PANTHER" id="PTHR33322:SF16">
    <property type="entry name" value="BAG FAMILY MOLECULAR CHAPERONE REGULATOR 6"/>
    <property type="match status" value="1"/>
</dbReference>
<dbReference type="SUPFAM" id="SSF63491">
    <property type="entry name" value="BAG domain"/>
    <property type="match status" value="1"/>
</dbReference>
<dbReference type="EnsemblPlants" id="KQL27831">
    <property type="protein sequence ID" value="KQL27831"/>
    <property type="gene ID" value="SETIT_016099mg"/>
</dbReference>
<feature type="compositionally biased region" description="Polar residues" evidence="2">
    <location>
        <begin position="1006"/>
        <end position="1016"/>
    </location>
</feature>
<dbReference type="PROSITE" id="PS51035">
    <property type="entry name" value="BAG"/>
    <property type="match status" value="1"/>
</dbReference>
<feature type="compositionally biased region" description="Polar residues" evidence="2">
    <location>
        <begin position="540"/>
        <end position="561"/>
    </location>
</feature>
<keyword evidence="5" id="KW-1185">Reference proteome</keyword>
<feature type="compositionally biased region" description="Basic and acidic residues" evidence="2">
    <location>
        <begin position="854"/>
        <end position="869"/>
    </location>
</feature>
<feature type="compositionally biased region" description="Basic and acidic residues" evidence="2">
    <location>
        <begin position="782"/>
        <end position="797"/>
    </location>
</feature>
<reference evidence="5" key="1">
    <citation type="journal article" date="2012" name="Nat. Biotechnol.">
        <title>Reference genome sequence of the model plant Setaria.</title>
        <authorList>
            <person name="Bennetzen J.L."/>
            <person name="Schmutz J."/>
            <person name="Wang H."/>
            <person name="Percifield R."/>
            <person name="Hawkins J."/>
            <person name="Pontaroli A.C."/>
            <person name="Estep M."/>
            <person name="Feng L."/>
            <person name="Vaughn J.N."/>
            <person name="Grimwood J."/>
            <person name="Jenkins J."/>
            <person name="Barry K."/>
            <person name="Lindquist E."/>
            <person name="Hellsten U."/>
            <person name="Deshpande S."/>
            <person name="Wang X."/>
            <person name="Wu X."/>
            <person name="Mitros T."/>
            <person name="Triplett J."/>
            <person name="Yang X."/>
            <person name="Ye C.Y."/>
            <person name="Mauro-Herrera M."/>
            <person name="Wang L."/>
            <person name="Li P."/>
            <person name="Sharma M."/>
            <person name="Sharma R."/>
            <person name="Ronald P.C."/>
            <person name="Panaud O."/>
            <person name="Kellogg E.A."/>
            <person name="Brutnell T.P."/>
            <person name="Doust A.N."/>
            <person name="Tuskan G.A."/>
            <person name="Rokhsar D."/>
            <person name="Devos K.M."/>
        </authorList>
    </citation>
    <scope>NUCLEOTIDE SEQUENCE [LARGE SCALE GENOMIC DNA]</scope>
    <source>
        <strain evidence="5">cv. Yugu1</strain>
    </source>
</reference>
<dbReference type="STRING" id="4555.K3YPA7"/>
<dbReference type="InterPro" id="IPR036533">
    <property type="entry name" value="BAG_dom_sf"/>
</dbReference>
<dbReference type="PANTHER" id="PTHR33322">
    <property type="entry name" value="BAG DOMAIN CONTAINING PROTEIN, EXPRESSED"/>
    <property type="match status" value="1"/>
</dbReference>
<evidence type="ECO:0000313" key="5">
    <source>
        <dbReference type="Proteomes" id="UP000004995"/>
    </source>
</evidence>
<feature type="compositionally biased region" description="Basic and acidic residues" evidence="2">
    <location>
        <begin position="356"/>
        <end position="367"/>
    </location>
</feature>
<dbReference type="Proteomes" id="UP000004995">
    <property type="component" value="Unassembled WGS sequence"/>
</dbReference>
<feature type="compositionally biased region" description="Basic and acidic residues" evidence="2">
    <location>
        <begin position="747"/>
        <end position="761"/>
    </location>
</feature>
<evidence type="ECO:0000256" key="2">
    <source>
        <dbReference type="SAM" id="MobiDB-lite"/>
    </source>
</evidence>
<evidence type="ECO:0000259" key="3">
    <source>
        <dbReference type="PROSITE" id="PS51035"/>
    </source>
</evidence>
<feature type="compositionally biased region" description="Basic and acidic residues" evidence="2">
    <location>
        <begin position="1017"/>
        <end position="1033"/>
    </location>
</feature>
<feature type="region of interest" description="Disordered" evidence="2">
    <location>
        <begin position="272"/>
        <end position="579"/>
    </location>
</feature>
<dbReference type="eggNOG" id="ENOG502QRHM">
    <property type="taxonomic scope" value="Eukaryota"/>
</dbReference>
<name>K3YPA7_SETIT</name>
<dbReference type="GO" id="GO:0006457">
    <property type="term" value="P:protein folding"/>
    <property type="evidence" value="ECO:0000318"/>
    <property type="project" value="GO_Central"/>
</dbReference>
<evidence type="ECO:0000256" key="1">
    <source>
        <dbReference type="ARBA" id="ARBA00023186"/>
    </source>
</evidence>
<dbReference type="PROSITE" id="PS50096">
    <property type="entry name" value="IQ"/>
    <property type="match status" value="1"/>
</dbReference>
<keyword evidence="1" id="KW-0143">Chaperone</keyword>
<dbReference type="Gramene" id="KQL27831">
    <property type="protein sequence ID" value="KQL27831"/>
    <property type="gene ID" value="SETIT_016099mg"/>
</dbReference>
<feature type="compositionally biased region" description="Basic and acidic residues" evidence="2">
    <location>
        <begin position="486"/>
        <end position="508"/>
    </location>
</feature>
<feature type="compositionally biased region" description="Basic residues" evidence="2">
    <location>
        <begin position="1370"/>
        <end position="1392"/>
    </location>
</feature>
<feature type="compositionally biased region" description="Basic and acidic residues" evidence="2">
    <location>
        <begin position="463"/>
        <end position="476"/>
    </location>
</feature>
<feature type="region of interest" description="Disordered" evidence="2">
    <location>
        <begin position="747"/>
        <end position="966"/>
    </location>
</feature>
<feature type="compositionally biased region" description="Basic and acidic residues" evidence="2">
    <location>
        <begin position="834"/>
        <end position="845"/>
    </location>
</feature>
<feature type="region of interest" description="Disordered" evidence="2">
    <location>
        <begin position="1368"/>
        <end position="1392"/>
    </location>
</feature>
<dbReference type="HOGENOM" id="CLU_007808_0_0_1"/>
<organism evidence="4 5">
    <name type="scientific">Setaria italica</name>
    <name type="common">Foxtail millet</name>
    <name type="synonym">Panicum italicum</name>
    <dbReference type="NCBI Taxonomy" id="4555"/>
    <lineage>
        <taxon>Eukaryota</taxon>
        <taxon>Viridiplantae</taxon>
        <taxon>Streptophyta</taxon>
        <taxon>Embryophyta</taxon>
        <taxon>Tracheophyta</taxon>
        <taxon>Spermatophyta</taxon>
        <taxon>Magnoliopsida</taxon>
        <taxon>Liliopsida</taxon>
        <taxon>Poales</taxon>
        <taxon>Poaceae</taxon>
        <taxon>PACMAD clade</taxon>
        <taxon>Panicoideae</taxon>
        <taxon>Panicodae</taxon>
        <taxon>Paniceae</taxon>
        <taxon>Cenchrinae</taxon>
        <taxon>Setaria</taxon>
    </lineage>
</organism>
<feature type="domain" description="BAG" evidence="3">
    <location>
        <begin position="632"/>
        <end position="708"/>
    </location>
</feature>
<feature type="region of interest" description="Disordered" evidence="2">
    <location>
        <begin position="1305"/>
        <end position="1332"/>
    </location>
</feature>
<reference evidence="4" key="2">
    <citation type="submission" date="2018-08" db="UniProtKB">
        <authorList>
            <consortium name="EnsemblPlants"/>
        </authorList>
    </citation>
    <scope>IDENTIFICATION</scope>
    <source>
        <strain evidence="4">Yugu1</strain>
    </source>
</reference>
<accession>K3YPA7</accession>
<protein>
    <recommendedName>
        <fullName evidence="3">BAG domain-containing protein</fullName>
    </recommendedName>
</protein>
<feature type="compositionally biased region" description="Polar residues" evidence="2">
    <location>
        <begin position="875"/>
        <end position="910"/>
    </location>
</feature>
<feature type="compositionally biased region" description="Basic and acidic residues" evidence="2">
    <location>
        <begin position="272"/>
        <end position="281"/>
    </location>
</feature>
<feature type="region of interest" description="Disordered" evidence="2">
    <location>
        <begin position="1002"/>
        <end position="1187"/>
    </location>
</feature>
<dbReference type="GO" id="GO:0051087">
    <property type="term" value="F:protein-folding chaperone binding"/>
    <property type="evidence" value="ECO:0007669"/>
    <property type="project" value="InterPro"/>
</dbReference>
<feature type="compositionally biased region" description="Basic and acidic residues" evidence="2">
    <location>
        <begin position="305"/>
        <end position="326"/>
    </location>
</feature>
<dbReference type="OMA" id="ESHHNER"/>
<dbReference type="InterPro" id="IPR040400">
    <property type="entry name" value="BAG5/6/7/8"/>
</dbReference>
<dbReference type="SMART" id="SM00264">
    <property type="entry name" value="BAG"/>
    <property type="match status" value="1"/>
</dbReference>
<dbReference type="Pfam" id="PF02179">
    <property type="entry name" value="BAG"/>
    <property type="match status" value="1"/>
</dbReference>
<gene>
    <name evidence="4" type="primary">LOC101763408</name>
</gene>